<dbReference type="InterPro" id="IPR006693">
    <property type="entry name" value="AB_hydrolase_lipase"/>
</dbReference>
<keyword evidence="7" id="KW-1185">Reference proteome</keyword>
<gene>
    <name evidence="6" type="ORF">BaRGS_00006396</name>
</gene>
<comment type="caution">
    <text evidence="6">The sequence shown here is derived from an EMBL/GenBank/DDBJ whole genome shotgun (WGS) entry which is preliminary data.</text>
</comment>
<evidence type="ECO:0000256" key="1">
    <source>
        <dbReference type="ARBA" id="ARBA00010701"/>
    </source>
</evidence>
<dbReference type="InterPro" id="IPR029058">
    <property type="entry name" value="AB_hydrolase_fold"/>
</dbReference>
<evidence type="ECO:0000256" key="2">
    <source>
        <dbReference type="PIRSR" id="PIRSR000862-1"/>
    </source>
</evidence>
<protein>
    <recommendedName>
        <fullName evidence="5">Partial AB-hydrolase lipase domain-containing protein</fullName>
    </recommendedName>
</protein>
<sequence>MEHRCRLAAVHTVVLCVLLKMAYPVPVLQATTSKRSSLADVHRSTVENTRPSHDRQNVGNYPEASMTPTELITSKGYPCENHYVTTQDGFILNMQRIPYGRKSARTHGKDTRPAVLLQHGLLGTSYNWLDNLANESLAYLLADAGADVWLANGRGNTFSRNHTTLKPTQPEFWAWSWDEMGAYDLPAMFDHVTRVTGQQQIHYVGHSQGTMIGFAGFSTNVTLAAMVKRFYALAPVARVGHIRDPWVRRLASMTRRTVLEKMLHRLLGSCGVLTPDWSLGRRLGLTSDHELYRRVLHVFGGFRIASANMTRMPVYLAHGPGGTSVRNVFHLAQGINSNKFLKFDFESESENSAAYNQTTPPEYLLSNMRVPVLLYRGTDDRLADPADVTWLRAQLPNIVEDKVIPGFEHLDFIWGMDAPKYCYFDLIAHVFEKSRNDSGL</sequence>
<feature type="active site" description="Nucleophile" evidence="2">
    <location>
        <position position="207"/>
    </location>
</feature>
<dbReference type="EMBL" id="JACVVK020000026">
    <property type="protein sequence ID" value="KAK7502443.1"/>
    <property type="molecule type" value="Genomic_DNA"/>
</dbReference>
<evidence type="ECO:0000256" key="4">
    <source>
        <dbReference type="SAM" id="SignalP"/>
    </source>
</evidence>
<name>A0ABD0LTJ0_9CAEN</name>
<dbReference type="PIRSF" id="PIRSF000862">
    <property type="entry name" value="Steryl_ester_lip"/>
    <property type="match status" value="1"/>
</dbReference>
<evidence type="ECO:0000259" key="5">
    <source>
        <dbReference type="Pfam" id="PF04083"/>
    </source>
</evidence>
<feature type="chain" id="PRO_5044791215" description="Partial AB-hydrolase lipase domain-containing protein" evidence="4">
    <location>
        <begin position="25"/>
        <end position="440"/>
    </location>
</feature>
<dbReference type="Pfam" id="PF04083">
    <property type="entry name" value="Abhydro_lipase"/>
    <property type="match status" value="1"/>
</dbReference>
<organism evidence="6 7">
    <name type="scientific">Batillaria attramentaria</name>
    <dbReference type="NCBI Taxonomy" id="370345"/>
    <lineage>
        <taxon>Eukaryota</taxon>
        <taxon>Metazoa</taxon>
        <taxon>Spiralia</taxon>
        <taxon>Lophotrochozoa</taxon>
        <taxon>Mollusca</taxon>
        <taxon>Gastropoda</taxon>
        <taxon>Caenogastropoda</taxon>
        <taxon>Sorbeoconcha</taxon>
        <taxon>Cerithioidea</taxon>
        <taxon>Batillariidae</taxon>
        <taxon>Batillaria</taxon>
    </lineage>
</organism>
<dbReference type="SUPFAM" id="SSF53474">
    <property type="entry name" value="alpha/beta-Hydrolases"/>
    <property type="match status" value="1"/>
</dbReference>
<evidence type="ECO:0000313" key="6">
    <source>
        <dbReference type="EMBL" id="KAK7502443.1"/>
    </source>
</evidence>
<dbReference type="FunFam" id="3.40.50.1820:FF:000012">
    <property type="entry name" value="Lipase"/>
    <property type="match status" value="1"/>
</dbReference>
<feature type="signal peptide" evidence="4">
    <location>
        <begin position="1"/>
        <end position="24"/>
    </location>
</feature>
<dbReference type="Proteomes" id="UP001519460">
    <property type="component" value="Unassembled WGS sequence"/>
</dbReference>
<evidence type="ECO:0000313" key="7">
    <source>
        <dbReference type="Proteomes" id="UP001519460"/>
    </source>
</evidence>
<feature type="domain" description="Partial AB-hydrolase lipase" evidence="5">
    <location>
        <begin position="69"/>
        <end position="131"/>
    </location>
</feature>
<feature type="active site" description="Charge relay system" evidence="2">
    <location>
        <position position="380"/>
    </location>
</feature>
<dbReference type="Gene3D" id="3.40.50.1820">
    <property type="entry name" value="alpha/beta hydrolase"/>
    <property type="match status" value="1"/>
</dbReference>
<dbReference type="AlphaFoldDB" id="A0ABD0LTJ0"/>
<feature type="compositionally biased region" description="Basic and acidic residues" evidence="3">
    <location>
        <begin position="40"/>
        <end position="56"/>
    </location>
</feature>
<dbReference type="InterPro" id="IPR025483">
    <property type="entry name" value="Lipase_euk"/>
</dbReference>
<comment type="similarity">
    <text evidence="1">Belongs to the AB hydrolase superfamily. Lipase family.</text>
</comment>
<dbReference type="PANTHER" id="PTHR11005">
    <property type="entry name" value="LYSOSOMAL ACID LIPASE-RELATED"/>
    <property type="match status" value="1"/>
</dbReference>
<accession>A0ABD0LTJ0</accession>
<keyword evidence="4" id="KW-0732">Signal</keyword>
<feature type="region of interest" description="Disordered" evidence="3">
    <location>
        <begin position="39"/>
        <end position="64"/>
    </location>
</feature>
<feature type="active site" description="Charge relay system" evidence="2">
    <location>
        <position position="409"/>
    </location>
</feature>
<reference evidence="6 7" key="1">
    <citation type="journal article" date="2023" name="Sci. Data">
        <title>Genome assembly of the Korean intertidal mud-creeper Batillaria attramentaria.</title>
        <authorList>
            <person name="Patra A.K."/>
            <person name="Ho P.T."/>
            <person name="Jun S."/>
            <person name="Lee S.J."/>
            <person name="Kim Y."/>
            <person name="Won Y.J."/>
        </authorList>
    </citation>
    <scope>NUCLEOTIDE SEQUENCE [LARGE SCALE GENOMIC DNA]</scope>
    <source>
        <strain evidence="6">Wonlab-2016</strain>
    </source>
</reference>
<proteinExistence type="inferred from homology"/>
<evidence type="ECO:0000256" key="3">
    <source>
        <dbReference type="SAM" id="MobiDB-lite"/>
    </source>
</evidence>